<protein>
    <submittedName>
        <fullName evidence="8">MFS transporter</fullName>
    </submittedName>
</protein>
<accession>A0A125QQW8</accession>
<dbReference type="GO" id="GO:0005886">
    <property type="term" value="C:plasma membrane"/>
    <property type="evidence" value="ECO:0007669"/>
    <property type="project" value="UniProtKB-SubCell"/>
</dbReference>
<dbReference type="Gene3D" id="1.20.1250.20">
    <property type="entry name" value="MFS general substrate transporter like domains"/>
    <property type="match status" value="1"/>
</dbReference>
<organism evidence="8 9">
    <name type="scientific">Peribacillus simplex</name>
    <dbReference type="NCBI Taxonomy" id="1478"/>
    <lineage>
        <taxon>Bacteria</taxon>
        <taxon>Bacillati</taxon>
        <taxon>Bacillota</taxon>
        <taxon>Bacilli</taxon>
        <taxon>Bacillales</taxon>
        <taxon>Bacillaceae</taxon>
        <taxon>Peribacillus</taxon>
    </lineage>
</organism>
<name>A0A125QQW8_9BACI</name>
<dbReference type="PANTHER" id="PTHR23508:SF10">
    <property type="entry name" value="CARBOXYLIC ACID TRANSPORTER PROTEIN HOMOLOG"/>
    <property type="match status" value="1"/>
</dbReference>
<keyword evidence="5 6" id="KW-0472">Membrane</keyword>
<dbReference type="InterPro" id="IPR020846">
    <property type="entry name" value="MFS_dom"/>
</dbReference>
<evidence type="ECO:0000256" key="1">
    <source>
        <dbReference type="ARBA" id="ARBA00004651"/>
    </source>
</evidence>
<dbReference type="PRINTS" id="PR01036">
    <property type="entry name" value="TCRTETB"/>
</dbReference>
<evidence type="ECO:0000256" key="3">
    <source>
        <dbReference type="ARBA" id="ARBA00022692"/>
    </source>
</evidence>
<dbReference type="Proteomes" id="UP000064189">
    <property type="component" value="Unassembled WGS sequence"/>
</dbReference>
<feature type="transmembrane region" description="Helical" evidence="6">
    <location>
        <begin position="378"/>
        <end position="399"/>
    </location>
</feature>
<comment type="caution">
    <text evidence="8">The sequence shown here is derived from an EMBL/GenBank/DDBJ whole genome shotgun (WGS) entry which is preliminary data.</text>
</comment>
<dbReference type="EMBL" id="LNNH01000059">
    <property type="protein sequence ID" value="KWW11030.1"/>
    <property type="molecule type" value="Genomic_DNA"/>
</dbReference>
<feature type="transmembrane region" description="Helical" evidence="6">
    <location>
        <begin position="146"/>
        <end position="168"/>
    </location>
</feature>
<evidence type="ECO:0000313" key="8">
    <source>
        <dbReference type="EMBL" id="KWW11030.1"/>
    </source>
</evidence>
<gene>
    <name evidence="8" type="ORF">AS888_11540</name>
</gene>
<keyword evidence="9" id="KW-1185">Reference proteome</keyword>
<proteinExistence type="predicted"/>
<dbReference type="CDD" id="cd17365">
    <property type="entry name" value="MFS_PcaK_like"/>
    <property type="match status" value="1"/>
</dbReference>
<comment type="subcellular location">
    <subcellularLocation>
        <location evidence="1">Cell membrane</location>
        <topology evidence="1">Multi-pass membrane protein</topology>
    </subcellularLocation>
</comment>
<evidence type="ECO:0000256" key="4">
    <source>
        <dbReference type="ARBA" id="ARBA00022989"/>
    </source>
</evidence>
<sequence>MSRMNITDIVNEAEFNRFHFRILIGCCLIITFDMFDLVIYSSVLPVLMEEWKLSPVQAGAIGSYGFLGMMLGAIIFGILADNFGRKNILILCVFLFSIFTVFCAFANGPTVFSVFRFVAGVGIGGVLPNVIALLTEYAPKNKHNMLVSIVMCCFSVGGIFAALIGIYVMPLIGWKSVFLVAAIPLILIPFMVKHFHDSPAILLMKGRVDELRSVLSKVNNKSLLTSDFEFEAISNRKGSGSPVIGLFKDGRALGTVMIWIAFFMCLLMINGLTIWLPNLMFSAGYALASSLSFVIVLNIGAIIGTLILGSLADKYGVRKIIVPMFIIASICLMLLGFKNNMFILYVLVAITGACTMGAQNISYSFVSHYYPPLMRSTAVGLASGIGRIGGIIGPTFGGILLSLDLSVQMNFISFAIPGIVAAIAFSFVPLKFASYNKKKNKRNGLGGEYL</sequence>
<feature type="transmembrane region" description="Helical" evidence="6">
    <location>
        <begin position="343"/>
        <end position="366"/>
    </location>
</feature>
<feature type="transmembrane region" description="Helical" evidence="6">
    <location>
        <begin position="114"/>
        <end position="134"/>
    </location>
</feature>
<feature type="transmembrane region" description="Helical" evidence="6">
    <location>
        <begin position="320"/>
        <end position="337"/>
    </location>
</feature>
<dbReference type="AlphaFoldDB" id="A0A125QQW8"/>
<feature type="transmembrane region" description="Helical" evidence="6">
    <location>
        <begin position="283"/>
        <end position="308"/>
    </location>
</feature>
<dbReference type="PANTHER" id="PTHR23508">
    <property type="entry name" value="CARBOXYLIC ACID TRANSPORTER PROTEIN HOMOLOG"/>
    <property type="match status" value="1"/>
</dbReference>
<feature type="transmembrane region" description="Helical" evidence="6">
    <location>
        <begin position="61"/>
        <end position="80"/>
    </location>
</feature>
<dbReference type="PROSITE" id="PS50850">
    <property type="entry name" value="MFS"/>
    <property type="match status" value="1"/>
</dbReference>
<feature type="transmembrane region" description="Helical" evidence="6">
    <location>
        <begin position="411"/>
        <end position="432"/>
    </location>
</feature>
<feature type="domain" description="Major facilitator superfamily (MFS) profile" evidence="7">
    <location>
        <begin position="22"/>
        <end position="433"/>
    </location>
</feature>
<keyword evidence="2" id="KW-0813">Transport</keyword>
<dbReference type="Pfam" id="PF07690">
    <property type="entry name" value="MFS_1"/>
    <property type="match status" value="1"/>
</dbReference>
<evidence type="ECO:0000256" key="2">
    <source>
        <dbReference type="ARBA" id="ARBA00022448"/>
    </source>
</evidence>
<feature type="transmembrane region" description="Helical" evidence="6">
    <location>
        <begin position="256"/>
        <end position="277"/>
    </location>
</feature>
<feature type="transmembrane region" description="Helical" evidence="6">
    <location>
        <begin position="174"/>
        <end position="192"/>
    </location>
</feature>
<evidence type="ECO:0000256" key="6">
    <source>
        <dbReference type="SAM" id="Phobius"/>
    </source>
</evidence>
<keyword evidence="4 6" id="KW-1133">Transmembrane helix</keyword>
<evidence type="ECO:0000256" key="5">
    <source>
        <dbReference type="ARBA" id="ARBA00023136"/>
    </source>
</evidence>
<feature type="transmembrane region" description="Helical" evidence="6">
    <location>
        <begin position="20"/>
        <end position="41"/>
    </location>
</feature>
<evidence type="ECO:0000259" key="7">
    <source>
        <dbReference type="PROSITE" id="PS50850"/>
    </source>
</evidence>
<dbReference type="GO" id="GO:0046943">
    <property type="term" value="F:carboxylic acid transmembrane transporter activity"/>
    <property type="evidence" value="ECO:0007669"/>
    <property type="project" value="TreeGrafter"/>
</dbReference>
<reference evidence="8 9" key="1">
    <citation type="submission" date="2015-11" db="EMBL/GenBank/DDBJ databases">
        <title>Genome Sequence of Bacillus simplex strain VanAntwerpen2.</title>
        <authorList>
            <person name="Couger M.B."/>
        </authorList>
    </citation>
    <scope>NUCLEOTIDE SEQUENCE [LARGE SCALE GENOMIC DNA]</scope>
    <source>
        <strain evidence="8 9">VanAntwerpen02</strain>
    </source>
</reference>
<dbReference type="InterPro" id="IPR036259">
    <property type="entry name" value="MFS_trans_sf"/>
</dbReference>
<evidence type="ECO:0000313" key="9">
    <source>
        <dbReference type="Proteomes" id="UP000064189"/>
    </source>
</evidence>
<feature type="transmembrane region" description="Helical" evidence="6">
    <location>
        <begin position="87"/>
        <end position="108"/>
    </location>
</feature>
<keyword evidence="3 6" id="KW-0812">Transmembrane</keyword>
<dbReference type="SUPFAM" id="SSF103473">
    <property type="entry name" value="MFS general substrate transporter"/>
    <property type="match status" value="1"/>
</dbReference>
<dbReference type="InterPro" id="IPR011701">
    <property type="entry name" value="MFS"/>
</dbReference>